<dbReference type="PANTHER" id="PTHR33525">
    <property type="match status" value="1"/>
</dbReference>
<dbReference type="KEGG" id="orp:MOP44_13530"/>
<evidence type="ECO:0000313" key="3">
    <source>
        <dbReference type="Proteomes" id="UP001059380"/>
    </source>
</evidence>
<reference evidence="2" key="1">
    <citation type="submission" date="2021-04" db="EMBL/GenBank/DDBJ databases">
        <title>Phylogenetic analysis of Acidobacteriaceae.</title>
        <authorList>
            <person name="Qiu L."/>
            <person name="Zhang Q."/>
        </authorList>
    </citation>
    <scope>NUCLEOTIDE SEQUENCE</scope>
    <source>
        <strain evidence="2">DSM 25168</strain>
    </source>
</reference>
<evidence type="ECO:0000313" key="2">
    <source>
        <dbReference type="EMBL" id="UWZ86936.1"/>
    </source>
</evidence>
<dbReference type="Pfam" id="PF00563">
    <property type="entry name" value="EAL"/>
    <property type="match status" value="1"/>
</dbReference>
<dbReference type="InterPro" id="IPR014408">
    <property type="entry name" value="dGMP_Pdiesterase_EAL/HD-GYP"/>
</dbReference>
<dbReference type="SUPFAM" id="SSF109604">
    <property type="entry name" value="HD-domain/PDEase-like"/>
    <property type="match status" value="1"/>
</dbReference>
<keyword evidence="3" id="KW-1185">Reference proteome</keyword>
<dbReference type="PIRSF" id="PIRSF003180">
    <property type="entry name" value="DiGMPpdiest_YuxH"/>
    <property type="match status" value="1"/>
</dbReference>
<dbReference type="RefSeq" id="WP_260796575.1">
    <property type="nucleotide sequence ID" value="NZ_CP093313.1"/>
</dbReference>
<dbReference type="PROSITE" id="PS51833">
    <property type="entry name" value="HDOD"/>
    <property type="match status" value="1"/>
</dbReference>
<dbReference type="InterPro" id="IPR001633">
    <property type="entry name" value="EAL_dom"/>
</dbReference>
<dbReference type="SMART" id="SM00052">
    <property type="entry name" value="EAL"/>
    <property type="match status" value="1"/>
</dbReference>
<name>A0A9J7BWC3_9BACT</name>
<protein>
    <submittedName>
        <fullName evidence="2">HDOD domain-containing protein</fullName>
    </submittedName>
</protein>
<dbReference type="PANTHER" id="PTHR33525:SF4">
    <property type="entry name" value="CYCLIC DI-GMP PHOSPHODIESTERASE CDGJ"/>
    <property type="match status" value="1"/>
</dbReference>
<evidence type="ECO:0000259" key="1">
    <source>
        <dbReference type="PROSITE" id="PS51833"/>
    </source>
</evidence>
<dbReference type="InterPro" id="IPR013976">
    <property type="entry name" value="HDOD"/>
</dbReference>
<dbReference type="SUPFAM" id="SSF141868">
    <property type="entry name" value="EAL domain-like"/>
    <property type="match status" value="1"/>
</dbReference>
<gene>
    <name evidence="2" type="ORF">MOP44_13530</name>
</gene>
<dbReference type="InterPro" id="IPR052340">
    <property type="entry name" value="RNase_Y/CdgJ"/>
</dbReference>
<dbReference type="Pfam" id="PF08668">
    <property type="entry name" value="HDOD"/>
    <property type="match status" value="1"/>
</dbReference>
<dbReference type="InterPro" id="IPR035919">
    <property type="entry name" value="EAL_sf"/>
</dbReference>
<dbReference type="Proteomes" id="UP001059380">
    <property type="component" value="Chromosome"/>
</dbReference>
<proteinExistence type="predicted"/>
<dbReference type="EMBL" id="CP093313">
    <property type="protein sequence ID" value="UWZ86936.1"/>
    <property type="molecule type" value="Genomic_DNA"/>
</dbReference>
<feature type="domain" description="HDOD" evidence="1">
    <location>
        <begin position="216"/>
        <end position="408"/>
    </location>
</feature>
<dbReference type="Gene3D" id="1.10.3210.10">
    <property type="entry name" value="Hypothetical protein af1432"/>
    <property type="match status" value="1"/>
</dbReference>
<accession>A0A9J7BWC3</accession>
<organism evidence="2 3">
    <name type="scientific">Occallatibacter riparius</name>
    <dbReference type="NCBI Taxonomy" id="1002689"/>
    <lineage>
        <taxon>Bacteria</taxon>
        <taxon>Pseudomonadati</taxon>
        <taxon>Acidobacteriota</taxon>
        <taxon>Terriglobia</taxon>
        <taxon>Terriglobales</taxon>
        <taxon>Acidobacteriaceae</taxon>
        <taxon>Occallatibacter</taxon>
    </lineage>
</organism>
<sequence>MPTRSSKNAMLEPLSEEAAAPVRYLARQPIFDMRGRVYAYELLFRSGPETEFRGSSLDATRTMIDNTVVFGVRMLTGGLPAFVNCTTDALEGKLVEALPPGMAVLEILEDVKPTPKVLSACRRFKKGGYRIALDDFTWQPEMEPLIGLADYIKIDFRSTDAEARRQTLARLSNFSGALIAEKVESHQEYEQARREGFTLFQGYFFCKPFLITRRKVPANHVAHMQLLQAMQQQPLDLQRVCELVKRDASLTYRVIRLANSAIMASRQEVTSIKSAIVKIGDDQFRRIAWLAIASEFNAGRPEEILRMAFIRARFCELGSIGTNFEPSQAYLLGLFSMLPAMLQLPMEDAIRELSLSEPLRTALLRDDRPCSSEQCSIQARLAWLKSHERGDWPESDSIAAQHGLDNSRLLADFTEAVVWADRIIAASA</sequence>
<dbReference type="AlphaFoldDB" id="A0A9J7BWC3"/>
<dbReference type="Gene3D" id="3.20.20.450">
    <property type="entry name" value="EAL domain"/>
    <property type="match status" value="1"/>
</dbReference>